<evidence type="ECO:0000256" key="2">
    <source>
        <dbReference type="ARBA" id="ARBA00022487"/>
    </source>
</evidence>
<dbReference type="SUPFAM" id="SSF53474">
    <property type="entry name" value="alpha/beta-Hydrolases"/>
    <property type="match status" value="1"/>
</dbReference>
<name>A0A1L6JAC1_9SPHN</name>
<dbReference type="AlphaFoldDB" id="A0A1L6JAC1"/>
<dbReference type="EMBL" id="CP018820">
    <property type="protein sequence ID" value="APR52875.1"/>
    <property type="molecule type" value="Genomic_DNA"/>
</dbReference>
<evidence type="ECO:0000256" key="4">
    <source>
        <dbReference type="ARBA" id="ARBA00022729"/>
    </source>
</evidence>
<dbReference type="PANTHER" id="PTHR33938">
    <property type="entry name" value="FERULOYL ESTERASE B-RELATED"/>
    <property type="match status" value="1"/>
</dbReference>
<evidence type="ECO:0000256" key="3">
    <source>
        <dbReference type="ARBA" id="ARBA00022723"/>
    </source>
</evidence>
<dbReference type="InterPro" id="IPR011118">
    <property type="entry name" value="Tannase/feruloyl_esterase"/>
</dbReference>
<comment type="similarity">
    <text evidence="1">Belongs to the tannase family.</text>
</comment>
<dbReference type="Proteomes" id="UP000185161">
    <property type="component" value="Chromosome"/>
</dbReference>
<dbReference type="GO" id="GO:0052689">
    <property type="term" value="F:carboxylic ester hydrolase activity"/>
    <property type="evidence" value="ECO:0007669"/>
    <property type="project" value="UniProtKB-KW"/>
</dbReference>
<evidence type="ECO:0000313" key="9">
    <source>
        <dbReference type="EMBL" id="RSV04132.1"/>
    </source>
</evidence>
<evidence type="ECO:0000256" key="1">
    <source>
        <dbReference type="ARBA" id="ARBA00006249"/>
    </source>
</evidence>
<evidence type="ECO:0000256" key="7">
    <source>
        <dbReference type="ARBA" id="ARBA00023157"/>
    </source>
</evidence>
<reference evidence="9 11" key="3">
    <citation type="submission" date="2018-07" db="EMBL/GenBank/DDBJ databases">
        <title>Genomic and Epidemiologic Investigation of an Indolent Hospital Outbreak.</title>
        <authorList>
            <person name="Johnson R.C."/>
            <person name="Deming C."/>
            <person name="Conlan S."/>
            <person name="Zellmer C.J."/>
            <person name="Michelin A.V."/>
            <person name="Lee-Lin S."/>
            <person name="Thomas P.J."/>
            <person name="Park M."/>
            <person name="Weingarten R.A."/>
            <person name="Less J."/>
            <person name="Dekker J.P."/>
            <person name="Frank K.M."/>
            <person name="Musser K.A."/>
            <person name="Mcquiston J.R."/>
            <person name="Henderson D.K."/>
            <person name="Lau A.F."/>
            <person name="Palmore T.N."/>
            <person name="Segre J.A."/>
        </authorList>
    </citation>
    <scope>NUCLEOTIDE SEQUENCE [LARGE SCALE GENOMIC DNA]</scope>
    <source>
        <strain evidence="9 11">SK-NIH.Env10_0317</strain>
    </source>
</reference>
<protein>
    <submittedName>
        <fullName evidence="9">Tannase/feruloyl esterase family alpha/beta hydrolase</fullName>
    </submittedName>
</protein>
<dbReference type="KEGG" id="skr:BRX40_10970"/>
<keyword evidence="2" id="KW-0719">Serine esterase</keyword>
<evidence type="ECO:0000256" key="6">
    <source>
        <dbReference type="ARBA" id="ARBA00022837"/>
    </source>
</evidence>
<keyword evidence="6" id="KW-0106">Calcium</keyword>
<dbReference type="GO" id="GO:0046872">
    <property type="term" value="F:metal ion binding"/>
    <property type="evidence" value="ECO:0007669"/>
    <property type="project" value="UniProtKB-KW"/>
</dbReference>
<keyword evidence="7" id="KW-1015">Disulfide bond</keyword>
<dbReference type="InterPro" id="IPR029058">
    <property type="entry name" value="AB_hydrolase_fold"/>
</dbReference>
<dbReference type="OrthoDB" id="7197884at2"/>
<gene>
    <name evidence="8" type="ORF">BRX40_10970</name>
    <name evidence="9" type="ORF">CA257_08665</name>
</gene>
<accession>A0A1L6JAC1</accession>
<evidence type="ECO:0000313" key="11">
    <source>
        <dbReference type="Proteomes" id="UP000286681"/>
    </source>
</evidence>
<keyword evidence="4" id="KW-0732">Signal</keyword>
<keyword evidence="5 9" id="KW-0378">Hydrolase</keyword>
<dbReference type="Pfam" id="PF07519">
    <property type="entry name" value="Tannase"/>
    <property type="match status" value="1"/>
</dbReference>
<dbReference type="Proteomes" id="UP000286681">
    <property type="component" value="Unassembled WGS sequence"/>
</dbReference>
<evidence type="ECO:0000256" key="5">
    <source>
        <dbReference type="ARBA" id="ARBA00022801"/>
    </source>
</evidence>
<organism evidence="8 10">
    <name type="scientific">Sphingomonas koreensis</name>
    <dbReference type="NCBI Taxonomy" id="93064"/>
    <lineage>
        <taxon>Bacteria</taxon>
        <taxon>Pseudomonadati</taxon>
        <taxon>Pseudomonadota</taxon>
        <taxon>Alphaproteobacteria</taxon>
        <taxon>Sphingomonadales</taxon>
        <taxon>Sphingomonadaceae</taxon>
        <taxon>Sphingomonas</taxon>
    </lineage>
</organism>
<keyword evidence="10" id="KW-1185">Reference proteome</keyword>
<evidence type="ECO:0000313" key="10">
    <source>
        <dbReference type="Proteomes" id="UP000185161"/>
    </source>
</evidence>
<sequence length="540" mass="56716">MDEFAGSAQEMKAIRFASLSAIALAAGSATGGAPAAAAPRQQADSCTALTGRALANGKIEAATPLTIGATVDTGPGMPGLPAAAPFCRVQAVMTPVPGSSIKVEVWLPPQAAWNGKLMGAGNGGFGANLGIPALLMRGAVARGYASVGSDMGHFGKSDVDGSWALNAPEKIRDYGWRANHIAAQTAKQVIAAYYPAPLAASYFHGCSDGGRQALMEAQRFPDDYDAIIAGAPAIPWTRMASAFASNAQVLRRPGAALGSTQLKLLQTASLAKCDKLDGVADGVIESPRLCRFDPAELQCKPGATGECLTPPQVASARHLYRGPKGPDGKSFYPGFAPGAEGEPGTWGMWLTAADSQHAKFSGEFFRYFVHSDAEWPASRFNLASDYPLARAKLSKELDIESADLKAFFSRGGKLLMYHGWQDAAIPPENTIGFVGRVLAADPAARDRIRLFMAPGMSHCMAGPGPNVFDALGTLDAWHKGGPAPERIVATKFDNDLFGYLGFPAKAQRTRPLCAWPKVARWDGKGSTDEAASFTCEVPGK</sequence>
<dbReference type="EMBL" id="QQWO01000006">
    <property type="protein sequence ID" value="RSV04132.1"/>
    <property type="molecule type" value="Genomic_DNA"/>
</dbReference>
<dbReference type="PANTHER" id="PTHR33938:SF15">
    <property type="entry name" value="FERULOYL ESTERASE B-RELATED"/>
    <property type="match status" value="1"/>
</dbReference>
<reference evidence="8" key="1">
    <citation type="submission" date="2016-12" db="EMBL/GenBank/DDBJ databases">
        <title>Whole genome sequencing of Sphingomonas koreensis.</title>
        <authorList>
            <person name="Conlan S."/>
            <person name="Thomas P.J."/>
            <person name="Mullikin J."/>
            <person name="Palmore T.N."/>
            <person name="Frank K.M."/>
            <person name="Segre J.A."/>
        </authorList>
    </citation>
    <scope>NUCLEOTIDE SEQUENCE</scope>
    <source>
        <strain evidence="8">ABOJV</strain>
    </source>
</reference>
<dbReference type="STRING" id="93064.BRX40_10970"/>
<proteinExistence type="inferred from homology"/>
<evidence type="ECO:0000313" key="8">
    <source>
        <dbReference type="EMBL" id="APR52875.1"/>
    </source>
</evidence>
<reference evidence="10" key="2">
    <citation type="submission" date="2016-12" db="EMBL/GenBank/DDBJ databases">
        <title>Whole genome sequencing of Sphingomonas sp. ABOJV.</title>
        <authorList>
            <person name="Conlan S."/>
            <person name="Thomas P.J."/>
            <person name="Mullikin J."/>
            <person name="Palmore T.N."/>
            <person name="Frank K.M."/>
            <person name="Segre J.A."/>
        </authorList>
    </citation>
    <scope>NUCLEOTIDE SEQUENCE [LARGE SCALE GENOMIC DNA]</scope>
    <source>
        <strain evidence="10">ABOJV</strain>
    </source>
</reference>
<keyword evidence="3" id="KW-0479">Metal-binding</keyword>
<dbReference type="Gene3D" id="3.40.50.1820">
    <property type="entry name" value="alpha/beta hydrolase"/>
    <property type="match status" value="1"/>
</dbReference>